<comment type="caution">
    <text evidence="1">The sequence shown here is derived from an EMBL/GenBank/DDBJ whole genome shotgun (WGS) entry which is preliminary data.</text>
</comment>
<protein>
    <recommendedName>
        <fullName evidence="3">Thioredoxin-like fold domain-containing protein</fullName>
    </recommendedName>
</protein>
<dbReference type="EMBL" id="JBBXJM010000006">
    <property type="protein sequence ID" value="KAL1406023.1"/>
    <property type="molecule type" value="Genomic_DNA"/>
</dbReference>
<dbReference type="RefSeq" id="XP_069205967.1">
    <property type="nucleotide sequence ID" value="XM_069356126.1"/>
</dbReference>
<accession>A0ABR3PVA8</accession>
<organism evidence="1 2">
    <name type="scientific">Vanrija albida</name>
    <dbReference type="NCBI Taxonomy" id="181172"/>
    <lineage>
        <taxon>Eukaryota</taxon>
        <taxon>Fungi</taxon>
        <taxon>Dikarya</taxon>
        <taxon>Basidiomycota</taxon>
        <taxon>Agaricomycotina</taxon>
        <taxon>Tremellomycetes</taxon>
        <taxon>Trichosporonales</taxon>
        <taxon>Trichosporonaceae</taxon>
        <taxon>Vanrija</taxon>
    </lineage>
</organism>
<keyword evidence="2" id="KW-1185">Reference proteome</keyword>
<dbReference type="Proteomes" id="UP001565368">
    <property type="component" value="Unassembled WGS sequence"/>
</dbReference>
<evidence type="ECO:0000313" key="1">
    <source>
        <dbReference type="EMBL" id="KAL1406023.1"/>
    </source>
</evidence>
<sequence>MPSYDIPADLIGSSGLYNVGDPLLRRLRLEDQHGAPLTDLARAFDEVEVVILYAGSAQGSNNLRSFHRELSSLAMREKSARVVYVSTDTDAKTALAAAAQFPWLRMLFFDDSDFAPMQVSVVAEVVEVARGEEFVQASEIEVGAETVPYGSEEYIRDYVRPLSRAAVAMSMNAYATPSISVYHVPTHRFIARNVRPGAFSSDRIGKNLHTWRNGGTPGLRVADVARALRLPLLVLLLAALYQLVVQVGGQQYNVLPGLIDQFSWRSRELKGEPI</sequence>
<dbReference type="GeneID" id="95988749"/>
<evidence type="ECO:0008006" key="3">
    <source>
        <dbReference type="Google" id="ProtNLM"/>
    </source>
</evidence>
<proteinExistence type="predicted"/>
<name>A0ABR3PVA8_9TREE</name>
<evidence type="ECO:0000313" key="2">
    <source>
        <dbReference type="Proteomes" id="UP001565368"/>
    </source>
</evidence>
<reference evidence="1 2" key="1">
    <citation type="submission" date="2023-08" db="EMBL/GenBank/DDBJ databases">
        <title>Annotated Genome Sequence of Vanrija albida AlHP1.</title>
        <authorList>
            <person name="Herzog R."/>
        </authorList>
    </citation>
    <scope>NUCLEOTIDE SEQUENCE [LARGE SCALE GENOMIC DNA]</scope>
    <source>
        <strain evidence="1 2">AlHP1</strain>
    </source>
</reference>
<gene>
    <name evidence="1" type="ORF">Q8F55_007706</name>
</gene>